<evidence type="ECO:0000256" key="2">
    <source>
        <dbReference type="ARBA" id="ARBA00022487"/>
    </source>
</evidence>
<dbReference type="PANTHER" id="PTHR43918:SF12">
    <property type="entry name" value="ACETYLCHOLINESTERASE 1"/>
    <property type="match status" value="1"/>
</dbReference>
<evidence type="ECO:0000256" key="4">
    <source>
        <dbReference type="ARBA" id="ARBA00023157"/>
    </source>
</evidence>
<keyword evidence="3 6" id="KW-0378">Hydrolase</keyword>
<dbReference type="InterPro" id="IPR029058">
    <property type="entry name" value="AB_hydrolase_fold"/>
</dbReference>
<sequence>MYNTKGIPLARASPLIDSIIITGAPFHSKNVPRTNYNIFGETCVYSSDPLVRCTTQGLIRGTRLNFSINKSNSTSKFNTSESVYAFLGIPYGEPPYGEKRFRKPIPKRPWPRGVIYNTTKLPNSCYQMIIDFFNTTGEQIWIPYTPLSEDCLYLNMWIPINDQQQQKSLAVMVWLYGGGFVSGSSTLRVYDGSILSSTQNVIVISIEYRVESLGFLYLGTSDAPGNQGLFDQQLALEWIYKNIKNFGGDPQRITLFGESAGAVSVGLHLLSPKSRSLFNNAILESAGPTAKWAVLTPQIAKYRSEKFLNVFTRYITERYESGSNDTEYAYIPKQCQKRLNTIEEKFLCVKNYPILSQNHFRSSWALESYNGGPIGYTFVPTIDSDFIPYDPEQMLIKKDFKRCPILLGVNKDEGSYFNVYVPYGNMSIDTWPYVDYKTFKHAIKEYFRYLPTYPTERAPMLLESIIQTYTIWSDYNNTLQNAIQLSLAVGDYHLTCPTVFLADIYAQDNTPVYFYHFTLRASISPWHQWMGVLHADELMFIFGEPLNITDDLHYTDDEVIVSQKMMAYWANFAKYSNPNQGQDTQWINEWRPYKWPTREHIVLGIDLSKNHSPEHGLALRADYCSFWLDFVPKLTSANSNISEDEIRWKQEFRQYQDRTQQWDYNYAKYLELLEKNREKLYNCLG</sequence>
<dbReference type="AlphaFoldDB" id="A0A814X3Q5"/>
<dbReference type="GO" id="GO:0005615">
    <property type="term" value="C:extracellular space"/>
    <property type="evidence" value="ECO:0007669"/>
    <property type="project" value="TreeGrafter"/>
</dbReference>
<dbReference type="InterPro" id="IPR019826">
    <property type="entry name" value="Carboxylesterase_B_AS"/>
</dbReference>
<reference evidence="8" key="1">
    <citation type="submission" date="2021-02" db="EMBL/GenBank/DDBJ databases">
        <authorList>
            <person name="Nowell W R."/>
        </authorList>
    </citation>
    <scope>NUCLEOTIDE SEQUENCE</scope>
</reference>
<evidence type="ECO:0000256" key="6">
    <source>
        <dbReference type="RuleBase" id="RU361235"/>
    </source>
</evidence>
<dbReference type="FunFam" id="3.40.50.1820:FF:000029">
    <property type="entry name" value="Acetylcholinesterase"/>
    <property type="match status" value="1"/>
</dbReference>
<evidence type="ECO:0000256" key="3">
    <source>
        <dbReference type="ARBA" id="ARBA00022801"/>
    </source>
</evidence>
<dbReference type="Pfam" id="PF00135">
    <property type="entry name" value="COesterase"/>
    <property type="match status" value="1"/>
</dbReference>
<keyword evidence="2" id="KW-0719">Serine esterase</keyword>
<dbReference type="GO" id="GO:0003990">
    <property type="term" value="F:acetylcholinesterase activity"/>
    <property type="evidence" value="ECO:0007669"/>
    <property type="project" value="TreeGrafter"/>
</dbReference>
<dbReference type="SUPFAM" id="SSF53474">
    <property type="entry name" value="alpha/beta-Hydrolases"/>
    <property type="match status" value="1"/>
</dbReference>
<dbReference type="PROSITE" id="PS00122">
    <property type="entry name" value="CARBOXYLESTERASE_B_1"/>
    <property type="match status" value="1"/>
</dbReference>
<dbReference type="EMBL" id="CAJNOH010001376">
    <property type="protein sequence ID" value="CAF1210633.1"/>
    <property type="molecule type" value="Genomic_DNA"/>
</dbReference>
<dbReference type="InterPro" id="IPR000997">
    <property type="entry name" value="Cholinesterase"/>
</dbReference>
<evidence type="ECO:0000313" key="9">
    <source>
        <dbReference type="EMBL" id="CAF1487324.1"/>
    </source>
</evidence>
<dbReference type="GO" id="GO:0006581">
    <property type="term" value="P:acetylcholine catabolic process"/>
    <property type="evidence" value="ECO:0007669"/>
    <property type="project" value="TreeGrafter"/>
</dbReference>
<organism evidence="8 10">
    <name type="scientific">Rotaria sordida</name>
    <dbReference type="NCBI Taxonomy" id="392033"/>
    <lineage>
        <taxon>Eukaryota</taxon>
        <taxon>Metazoa</taxon>
        <taxon>Spiralia</taxon>
        <taxon>Gnathifera</taxon>
        <taxon>Rotifera</taxon>
        <taxon>Eurotatoria</taxon>
        <taxon>Bdelloidea</taxon>
        <taxon>Philodinida</taxon>
        <taxon>Philodinidae</taxon>
        <taxon>Rotaria</taxon>
    </lineage>
</organism>
<dbReference type="InterPro" id="IPR050654">
    <property type="entry name" value="AChE-related_enzymes"/>
</dbReference>
<protein>
    <recommendedName>
        <fullName evidence="6">Carboxylic ester hydrolase</fullName>
        <ecNumber evidence="6">3.1.1.-</ecNumber>
    </recommendedName>
</protein>
<evidence type="ECO:0000256" key="5">
    <source>
        <dbReference type="PIRSR" id="PIRSR600997-1"/>
    </source>
</evidence>
<dbReference type="EC" id="3.1.1.-" evidence="6"/>
<dbReference type="Proteomes" id="UP000663854">
    <property type="component" value="Unassembled WGS sequence"/>
</dbReference>
<dbReference type="GO" id="GO:0019695">
    <property type="term" value="P:choline metabolic process"/>
    <property type="evidence" value="ECO:0007669"/>
    <property type="project" value="TreeGrafter"/>
</dbReference>
<dbReference type="PANTHER" id="PTHR43918">
    <property type="entry name" value="ACETYLCHOLINESTERASE"/>
    <property type="match status" value="1"/>
</dbReference>
<feature type="domain" description="Carboxylesterase type B" evidence="7">
    <location>
        <begin position="55"/>
        <end position="627"/>
    </location>
</feature>
<evidence type="ECO:0000313" key="8">
    <source>
        <dbReference type="EMBL" id="CAF1210633.1"/>
    </source>
</evidence>
<keyword evidence="4" id="KW-1015">Disulfide bond</keyword>
<dbReference type="EMBL" id="CAJNOL010002310">
    <property type="protein sequence ID" value="CAF1487324.1"/>
    <property type="molecule type" value="Genomic_DNA"/>
</dbReference>
<dbReference type="Proteomes" id="UP000663870">
    <property type="component" value="Unassembled WGS sequence"/>
</dbReference>
<evidence type="ECO:0000259" key="7">
    <source>
        <dbReference type="Pfam" id="PF00135"/>
    </source>
</evidence>
<comment type="caution">
    <text evidence="8">The sequence shown here is derived from an EMBL/GenBank/DDBJ whole genome shotgun (WGS) entry which is preliminary data.</text>
</comment>
<dbReference type="PRINTS" id="PR00878">
    <property type="entry name" value="CHOLNESTRASE"/>
</dbReference>
<dbReference type="GO" id="GO:0005886">
    <property type="term" value="C:plasma membrane"/>
    <property type="evidence" value="ECO:0007669"/>
    <property type="project" value="TreeGrafter"/>
</dbReference>
<proteinExistence type="inferred from homology"/>
<evidence type="ECO:0000256" key="1">
    <source>
        <dbReference type="ARBA" id="ARBA00005964"/>
    </source>
</evidence>
<keyword evidence="11" id="KW-1185">Reference proteome</keyword>
<accession>A0A814X3Q5</accession>
<dbReference type="Gene3D" id="3.40.50.1820">
    <property type="entry name" value="alpha/beta hydrolase"/>
    <property type="match status" value="1"/>
</dbReference>
<comment type="similarity">
    <text evidence="1 6">Belongs to the type-B carboxylesterase/lipase family.</text>
</comment>
<feature type="active site" description="Charge relay system" evidence="5">
    <location>
        <position position="534"/>
    </location>
</feature>
<evidence type="ECO:0000313" key="11">
    <source>
        <dbReference type="Proteomes" id="UP000663870"/>
    </source>
</evidence>
<feature type="active site" description="Acyl-ester intermediate" evidence="5">
    <location>
        <position position="259"/>
    </location>
</feature>
<name>A0A814X3Q5_9BILA</name>
<evidence type="ECO:0000313" key="10">
    <source>
        <dbReference type="Proteomes" id="UP000663854"/>
    </source>
</evidence>
<gene>
    <name evidence="9" type="ORF">JXQ802_LOCUS39654</name>
    <name evidence="8" type="ORF">PYM288_LOCUS25359</name>
</gene>
<feature type="active site" description="Charge relay system" evidence="5">
    <location>
        <position position="413"/>
    </location>
</feature>
<dbReference type="InterPro" id="IPR002018">
    <property type="entry name" value="CarbesteraseB"/>
</dbReference>